<dbReference type="InterPro" id="IPR037522">
    <property type="entry name" value="HD_GYP_dom"/>
</dbReference>
<keyword evidence="4" id="KW-1185">Reference proteome</keyword>
<dbReference type="CDD" id="cd06170">
    <property type="entry name" value="LuxR_C_like"/>
    <property type="match status" value="1"/>
</dbReference>
<dbReference type="PANTHER" id="PTHR45228">
    <property type="entry name" value="CYCLIC DI-GMP PHOSPHODIESTERASE TM_0186-RELATED"/>
    <property type="match status" value="1"/>
</dbReference>
<proteinExistence type="predicted"/>
<comment type="caution">
    <text evidence="3">The sequence shown here is derived from an EMBL/GenBank/DDBJ whole genome shotgun (WGS) entry which is preliminary data.</text>
</comment>
<accession>A0ABV8BZU9</accession>
<gene>
    <name evidence="3" type="ORF">ACFOWZ_27800</name>
</gene>
<dbReference type="PROSITE" id="PS50043">
    <property type="entry name" value="HTH_LUXR_2"/>
    <property type="match status" value="1"/>
</dbReference>
<dbReference type="SMART" id="SM00421">
    <property type="entry name" value="HTH_LUXR"/>
    <property type="match status" value="1"/>
</dbReference>
<evidence type="ECO:0000259" key="2">
    <source>
        <dbReference type="PROSITE" id="PS51832"/>
    </source>
</evidence>
<dbReference type="CDD" id="cd00077">
    <property type="entry name" value="HDc"/>
    <property type="match status" value="1"/>
</dbReference>
<dbReference type="PRINTS" id="PR00038">
    <property type="entry name" value="HTHLUXR"/>
</dbReference>
<dbReference type="InterPro" id="IPR016032">
    <property type="entry name" value="Sig_transdc_resp-reg_C-effctor"/>
</dbReference>
<dbReference type="PANTHER" id="PTHR45228:SF1">
    <property type="entry name" value="CYCLIC DI-GMP PHOSPHODIESTERASE TM_0186"/>
    <property type="match status" value="1"/>
</dbReference>
<dbReference type="Proteomes" id="UP001595690">
    <property type="component" value="Unassembled WGS sequence"/>
</dbReference>
<organism evidence="3 4">
    <name type="scientific">Lentzea rhizosphaerae</name>
    <dbReference type="NCBI Taxonomy" id="2041025"/>
    <lineage>
        <taxon>Bacteria</taxon>
        <taxon>Bacillati</taxon>
        <taxon>Actinomycetota</taxon>
        <taxon>Actinomycetes</taxon>
        <taxon>Pseudonocardiales</taxon>
        <taxon>Pseudonocardiaceae</taxon>
        <taxon>Lentzea</taxon>
    </lineage>
</organism>
<dbReference type="Gene3D" id="1.10.3210.10">
    <property type="entry name" value="Hypothetical protein af1432"/>
    <property type="match status" value="2"/>
</dbReference>
<dbReference type="PROSITE" id="PS51832">
    <property type="entry name" value="HD_GYP"/>
    <property type="match status" value="1"/>
</dbReference>
<dbReference type="InterPro" id="IPR036388">
    <property type="entry name" value="WH-like_DNA-bd_sf"/>
</dbReference>
<dbReference type="SUPFAM" id="SSF109604">
    <property type="entry name" value="HD-domain/PDEase-like"/>
    <property type="match status" value="2"/>
</dbReference>
<feature type="domain" description="HTH luxR-type" evidence="1">
    <location>
        <begin position="440"/>
        <end position="505"/>
    </location>
</feature>
<dbReference type="InterPro" id="IPR003607">
    <property type="entry name" value="HD/PDEase_dom"/>
</dbReference>
<evidence type="ECO:0000313" key="3">
    <source>
        <dbReference type="EMBL" id="MFC3895300.1"/>
    </source>
</evidence>
<name>A0ABV8BZU9_9PSEU</name>
<feature type="domain" description="HD-GYP" evidence="2">
    <location>
        <begin position="249"/>
        <end position="445"/>
    </location>
</feature>
<dbReference type="Pfam" id="PF13487">
    <property type="entry name" value="HD_5"/>
    <property type="match status" value="1"/>
</dbReference>
<protein>
    <submittedName>
        <fullName evidence="3">HD domain-containing phosphohydrolase</fullName>
    </submittedName>
</protein>
<dbReference type="Gene3D" id="1.10.10.10">
    <property type="entry name" value="Winged helix-like DNA-binding domain superfamily/Winged helix DNA-binding domain"/>
    <property type="match status" value="1"/>
</dbReference>
<dbReference type="InterPro" id="IPR000792">
    <property type="entry name" value="Tscrpt_reg_LuxR_C"/>
</dbReference>
<dbReference type="Pfam" id="PF00196">
    <property type="entry name" value="GerE"/>
    <property type="match status" value="1"/>
</dbReference>
<evidence type="ECO:0000259" key="1">
    <source>
        <dbReference type="PROSITE" id="PS50043"/>
    </source>
</evidence>
<evidence type="ECO:0000313" key="4">
    <source>
        <dbReference type="Proteomes" id="UP001595690"/>
    </source>
</evidence>
<dbReference type="SMART" id="SM00471">
    <property type="entry name" value="HDc"/>
    <property type="match status" value="1"/>
</dbReference>
<reference evidence="4" key="1">
    <citation type="journal article" date="2019" name="Int. J. Syst. Evol. Microbiol.">
        <title>The Global Catalogue of Microorganisms (GCM) 10K type strain sequencing project: providing services to taxonomists for standard genome sequencing and annotation.</title>
        <authorList>
            <consortium name="The Broad Institute Genomics Platform"/>
            <consortium name="The Broad Institute Genome Sequencing Center for Infectious Disease"/>
            <person name="Wu L."/>
            <person name="Ma J."/>
        </authorList>
    </citation>
    <scope>NUCLEOTIDE SEQUENCE [LARGE SCALE GENOMIC DNA]</scope>
    <source>
        <strain evidence="4">CGMCC 4.7405</strain>
    </source>
</reference>
<dbReference type="RefSeq" id="WP_382376847.1">
    <property type="nucleotide sequence ID" value="NZ_JBHRZI010000023.1"/>
</dbReference>
<sequence>MELGDRDAGIDLAELLAAFSLATDLGLGQPMEHVLRSWRIAERLAQHVGLPEDQQRSLFYVSMLGWVGCVADSPEVAASFGDDIAFRADSYEVDLAGMAGIGFFLRRAGRGGPMWHRLRVATTMLTTGGQNVVQGMQSHCTTTSTLAERLGLGEDVVTALRQFFTRWDGRGVPHGVGGTDIAPTIRLLHLADVVEVRHRTGGIDAALEVAKARRGSQFAPDVVDAFLAHAPEVLSGTEIGPLTADRPLTENELDTALEALADFTDLRCASRAGHSRGVAELAGAAARSVGLPVRDVVATRRAGLLHDIGLHGVPVTVLDQPGPLSATDWERVRLSSYYTERVLSRPAALAKLGSIAATAHERVDGSGYHRGLSGAAVPMTGRLLAAACAYRAMLEPRAHRPALTDKQAVSAVRDAIRTGGLDGDAAEAVLAAAGNGTRRRVSGPAGLTPREVEVLILISRGAQTGEVAEQLGISRKTAGTHIERIYTKTGASSRSTATLFALRNGLLDPLVP</sequence>
<dbReference type="SUPFAM" id="SSF46894">
    <property type="entry name" value="C-terminal effector domain of the bipartite response regulators"/>
    <property type="match status" value="1"/>
</dbReference>
<dbReference type="InterPro" id="IPR052020">
    <property type="entry name" value="Cyclic_di-GMP/3'3'-cGAMP_PDE"/>
</dbReference>
<dbReference type="EMBL" id="JBHRZI010000023">
    <property type="protein sequence ID" value="MFC3895300.1"/>
    <property type="molecule type" value="Genomic_DNA"/>
</dbReference>